<evidence type="ECO:0000256" key="7">
    <source>
        <dbReference type="SAM" id="Phobius"/>
    </source>
</evidence>
<evidence type="ECO:0000256" key="5">
    <source>
        <dbReference type="ARBA" id="ARBA00022729"/>
    </source>
</evidence>
<dbReference type="EMBL" id="BTSX01000001">
    <property type="protein sequence ID" value="GMS78753.1"/>
    <property type="molecule type" value="Genomic_DNA"/>
</dbReference>
<accession>A0AAV5S7W3</accession>
<dbReference type="FunFam" id="3.40.50.2000:FF:000021">
    <property type="entry name" value="UDP-glucuronosyltransferase"/>
    <property type="match status" value="1"/>
</dbReference>
<sequence>MRLLSLFPLLLSCSFSLDILMYVNVVGKSHLQFAEKIIALLAKHGHNVDLALGMLNSGVVVSGNYGARKMVDVHFPGEGSSWGKAVHLTSPFEELSEWNRLTQPPSNFIETSEQLCDHLLNSTEVADIFTSRKYDLALISGYDLCPFGIAHHYKISPVVSFVPTPSFQTQFYYSGHPEIPLYETTMFDASHTDRSEFGVRVFEFLRTAKDRYYHISAHAAINTKLRARFGADFPDVGEIMMQTSLDFSNSHPLLEEPKPISLRLRYIGGVGLPKPKPLSKDLDKMLDRAEKGTVIFSLGTQVKPEVITAELQQVFVNTFKLFPEYNFLWKFDGKTQRNASNIFNFAWLPQTDLLYDSRVVAFISHMGLNSFTETSFAGVPVVSIPLFADQVHNARRAKALGFGEIVRKSEVTEANLVRALEKVLFEERYRNRAKEISRMISATTDNPERIFIDGIEFAAKFKNLSSHYRLAGANHNFLVQMGWDVAAFFTAITILSTYLTIKASVFVLRIIASVVRIKRKME</sequence>
<evidence type="ECO:0000313" key="10">
    <source>
        <dbReference type="Proteomes" id="UP001432027"/>
    </source>
</evidence>
<dbReference type="InterPro" id="IPR050271">
    <property type="entry name" value="UDP-glycosyltransferase"/>
</dbReference>
<evidence type="ECO:0000256" key="3">
    <source>
        <dbReference type="ARBA" id="ARBA00022676"/>
    </source>
</evidence>
<organism evidence="9 10">
    <name type="scientific">Pristionchus entomophagus</name>
    <dbReference type="NCBI Taxonomy" id="358040"/>
    <lineage>
        <taxon>Eukaryota</taxon>
        <taxon>Metazoa</taxon>
        <taxon>Ecdysozoa</taxon>
        <taxon>Nematoda</taxon>
        <taxon>Chromadorea</taxon>
        <taxon>Rhabditida</taxon>
        <taxon>Rhabditina</taxon>
        <taxon>Diplogasteromorpha</taxon>
        <taxon>Diplogasteroidea</taxon>
        <taxon>Neodiplogasteridae</taxon>
        <taxon>Pristionchus</taxon>
    </lineage>
</organism>
<dbReference type="InterPro" id="IPR002213">
    <property type="entry name" value="UDP_glucos_trans"/>
</dbReference>
<evidence type="ECO:0000313" key="9">
    <source>
        <dbReference type="EMBL" id="GMS78753.1"/>
    </source>
</evidence>
<evidence type="ECO:0000256" key="8">
    <source>
        <dbReference type="SAM" id="SignalP"/>
    </source>
</evidence>
<keyword evidence="7" id="KW-0812">Transmembrane</keyword>
<dbReference type="PANTHER" id="PTHR48043">
    <property type="entry name" value="EG:EG0003.4 PROTEIN-RELATED"/>
    <property type="match status" value="1"/>
</dbReference>
<dbReference type="Gene3D" id="3.40.50.2000">
    <property type="entry name" value="Glycogen Phosphorylase B"/>
    <property type="match status" value="1"/>
</dbReference>
<dbReference type="CDD" id="cd03784">
    <property type="entry name" value="GT1_Gtf-like"/>
    <property type="match status" value="1"/>
</dbReference>
<dbReference type="PANTHER" id="PTHR48043:SF154">
    <property type="entry name" value="GLUCURONOSYLTRANSFERASE"/>
    <property type="match status" value="1"/>
</dbReference>
<dbReference type="Proteomes" id="UP001432027">
    <property type="component" value="Unassembled WGS sequence"/>
</dbReference>
<dbReference type="GO" id="GO:0015020">
    <property type="term" value="F:glucuronosyltransferase activity"/>
    <property type="evidence" value="ECO:0007669"/>
    <property type="project" value="UniProtKB-EC"/>
</dbReference>
<keyword evidence="4" id="KW-0808">Transferase</keyword>
<dbReference type="Pfam" id="PF00201">
    <property type="entry name" value="UDPGT"/>
    <property type="match status" value="1"/>
</dbReference>
<keyword evidence="3" id="KW-0328">Glycosyltransferase</keyword>
<dbReference type="AlphaFoldDB" id="A0AAV5S7W3"/>
<comment type="catalytic activity">
    <reaction evidence="6">
        <text>glucuronate acceptor + UDP-alpha-D-glucuronate = acceptor beta-D-glucuronoside + UDP + H(+)</text>
        <dbReference type="Rhea" id="RHEA:21032"/>
        <dbReference type="ChEBI" id="CHEBI:15378"/>
        <dbReference type="ChEBI" id="CHEBI:58052"/>
        <dbReference type="ChEBI" id="CHEBI:58223"/>
        <dbReference type="ChEBI" id="CHEBI:132367"/>
        <dbReference type="ChEBI" id="CHEBI:132368"/>
        <dbReference type="EC" id="2.4.1.17"/>
    </reaction>
</comment>
<feature type="transmembrane region" description="Helical" evidence="7">
    <location>
        <begin position="485"/>
        <end position="512"/>
    </location>
</feature>
<comment type="caution">
    <text evidence="9">The sequence shown here is derived from an EMBL/GenBank/DDBJ whole genome shotgun (WGS) entry which is preliminary data.</text>
</comment>
<keyword evidence="10" id="KW-1185">Reference proteome</keyword>
<proteinExistence type="inferred from homology"/>
<comment type="similarity">
    <text evidence="1">Belongs to the UDP-glycosyltransferase family.</text>
</comment>
<name>A0AAV5S7W3_9BILA</name>
<dbReference type="SUPFAM" id="SSF53756">
    <property type="entry name" value="UDP-Glycosyltransferase/glycogen phosphorylase"/>
    <property type="match status" value="1"/>
</dbReference>
<feature type="chain" id="PRO_5043741889" description="glucuronosyltransferase" evidence="8">
    <location>
        <begin position="17"/>
        <end position="522"/>
    </location>
</feature>
<keyword evidence="7" id="KW-0472">Membrane</keyword>
<gene>
    <name evidence="9" type="ORF">PENTCL1PPCAC_928</name>
</gene>
<evidence type="ECO:0000256" key="4">
    <source>
        <dbReference type="ARBA" id="ARBA00022679"/>
    </source>
</evidence>
<evidence type="ECO:0000256" key="1">
    <source>
        <dbReference type="ARBA" id="ARBA00009995"/>
    </source>
</evidence>
<feature type="signal peptide" evidence="8">
    <location>
        <begin position="1"/>
        <end position="16"/>
    </location>
</feature>
<reference evidence="9" key="1">
    <citation type="submission" date="2023-10" db="EMBL/GenBank/DDBJ databases">
        <title>Genome assembly of Pristionchus species.</title>
        <authorList>
            <person name="Yoshida K."/>
            <person name="Sommer R.J."/>
        </authorList>
    </citation>
    <scope>NUCLEOTIDE SEQUENCE</scope>
    <source>
        <strain evidence="9">RS0144</strain>
    </source>
</reference>
<dbReference type="EC" id="2.4.1.17" evidence="2"/>
<evidence type="ECO:0000256" key="2">
    <source>
        <dbReference type="ARBA" id="ARBA00012544"/>
    </source>
</evidence>
<evidence type="ECO:0000256" key="6">
    <source>
        <dbReference type="ARBA" id="ARBA00047475"/>
    </source>
</evidence>
<protein>
    <recommendedName>
        <fullName evidence="2">glucuronosyltransferase</fullName>
        <ecNumber evidence="2">2.4.1.17</ecNumber>
    </recommendedName>
</protein>
<keyword evidence="5 8" id="KW-0732">Signal</keyword>
<keyword evidence="7" id="KW-1133">Transmembrane helix</keyword>